<proteinExistence type="predicted"/>
<gene>
    <name evidence="1" type="ORF">PYTT_1303</name>
</gene>
<dbReference type="AlphaFoldDB" id="A0A1H6LM87"/>
<organism evidence="1 2">
    <name type="scientific">Akkermansia glycaniphila</name>
    <dbReference type="NCBI Taxonomy" id="1679444"/>
    <lineage>
        <taxon>Bacteria</taxon>
        <taxon>Pseudomonadati</taxon>
        <taxon>Verrucomicrobiota</taxon>
        <taxon>Verrucomicrobiia</taxon>
        <taxon>Verrucomicrobiales</taxon>
        <taxon>Akkermansiaceae</taxon>
        <taxon>Akkermansia</taxon>
    </lineage>
</organism>
<evidence type="ECO:0000313" key="2">
    <source>
        <dbReference type="Proteomes" id="UP000176204"/>
    </source>
</evidence>
<keyword evidence="2" id="KW-1185">Reference proteome</keyword>
<dbReference type="Proteomes" id="UP000176204">
    <property type="component" value="Chromosome I"/>
</dbReference>
<dbReference type="EMBL" id="LT629973">
    <property type="protein sequence ID" value="SEH86535.1"/>
    <property type="molecule type" value="Genomic_DNA"/>
</dbReference>
<name>A0A1H6LM87_9BACT</name>
<evidence type="ECO:0000313" key="1">
    <source>
        <dbReference type="EMBL" id="SEH86535.1"/>
    </source>
</evidence>
<dbReference type="STRING" id="1679444.PYTT_1303"/>
<protein>
    <submittedName>
        <fullName evidence="1">Uncharacterized protein</fullName>
    </submittedName>
</protein>
<dbReference type="KEGG" id="agl:PYTT_1303"/>
<sequence>MKCRIVKNAVGRTLDPLIPNKVVQSYSILDCRDHRLSGSIQRRVSVTSDNKDSSADYVTLNSIAFGQTIAGGIIENFEDSNFSTLSSKEKIAMVGHGSIGSSGEYSGEEIADKLTKGEAAMPDGDHDIIFTSCDAGTALTRGGSDAVIDTVKNAILATWPSATATVTGAEGASVKTITGTGQEAWGVVKNDPFAEKIAGDIEDCLNTVYKVKIKNPYGLDRENDLIASDLVEKALDVQKKKKDYFMDFIHLINGEWDLVSLDTQTAISKTFDPVRLSTIKNGGIKAGVRRI</sequence>
<accession>A0A1H6LM87</accession>
<reference evidence="2" key="1">
    <citation type="submission" date="2016-09" db="EMBL/GenBank/DDBJ databases">
        <authorList>
            <person name="Koehorst J."/>
        </authorList>
    </citation>
    <scope>NUCLEOTIDE SEQUENCE [LARGE SCALE GENOMIC DNA]</scope>
</reference>